<name>A0A3P1CWQ4_9BACT</name>
<keyword evidence="2" id="KW-1185">Reference proteome</keyword>
<gene>
    <name evidence="1" type="ORF">EHT87_04870</name>
</gene>
<dbReference type="PROSITE" id="PS51257">
    <property type="entry name" value="PROKAR_LIPOPROTEIN"/>
    <property type="match status" value="1"/>
</dbReference>
<dbReference type="RefSeq" id="WP_124904406.1">
    <property type="nucleotide sequence ID" value="NZ_RQJP01000001.1"/>
</dbReference>
<dbReference type="AlphaFoldDB" id="A0A3P1CWQ4"/>
<evidence type="ECO:0000313" key="2">
    <source>
        <dbReference type="Proteomes" id="UP000274271"/>
    </source>
</evidence>
<proteinExistence type="predicted"/>
<dbReference type="EMBL" id="RQJP01000001">
    <property type="protein sequence ID" value="RRB17618.1"/>
    <property type="molecule type" value="Genomic_DNA"/>
</dbReference>
<evidence type="ECO:0008006" key="3">
    <source>
        <dbReference type="Google" id="ProtNLM"/>
    </source>
</evidence>
<evidence type="ECO:0000313" key="1">
    <source>
        <dbReference type="EMBL" id="RRB17618.1"/>
    </source>
</evidence>
<dbReference type="OrthoDB" id="163809at2"/>
<dbReference type="Proteomes" id="UP000274271">
    <property type="component" value="Unassembled WGS sequence"/>
</dbReference>
<accession>A0A3P1CWQ4</accession>
<organism evidence="1 2">
    <name type="scientific">Larkinella knui</name>
    <dbReference type="NCBI Taxonomy" id="2025310"/>
    <lineage>
        <taxon>Bacteria</taxon>
        <taxon>Pseudomonadati</taxon>
        <taxon>Bacteroidota</taxon>
        <taxon>Cytophagia</taxon>
        <taxon>Cytophagales</taxon>
        <taxon>Spirosomataceae</taxon>
        <taxon>Larkinella</taxon>
    </lineage>
</organism>
<sequence>MTPLKSLCGFLLVGLLAFGCEKNNKVTPAEENQPVTVKINQLARIKPNVSLTADTITDSRCPINANCIWAGNATVKFSLKNDTETKTGELCIGQCGQQSKTRDAVTVQLGNESYDVILTDVQPFPGTKPDGTPKEAVITVNQK</sequence>
<protein>
    <recommendedName>
        <fullName evidence="3">Lipoprotein</fullName>
    </recommendedName>
</protein>
<comment type="caution">
    <text evidence="1">The sequence shown here is derived from an EMBL/GenBank/DDBJ whole genome shotgun (WGS) entry which is preliminary data.</text>
</comment>
<reference evidence="1 2" key="1">
    <citation type="submission" date="2018-11" db="EMBL/GenBank/DDBJ databases">
        <authorList>
            <person name="Zhou Z."/>
            <person name="Wang G."/>
        </authorList>
    </citation>
    <scope>NUCLEOTIDE SEQUENCE [LARGE SCALE GENOMIC DNA]</scope>
    <source>
        <strain evidence="1 2">KCTC42998</strain>
    </source>
</reference>